<keyword evidence="3" id="KW-0378">Hydrolase</keyword>
<protein>
    <submittedName>
        <fullName evidence="3">D-alanyl-D-alanine-carboxypeptidase/endopeptidase AmpH</fullName>
        <ecNumber evidence="3">3.4.-.-</ecNumber>
    </submittedName>
</protein>
<dbReference type="EMBL" id="CP042913">
    <property type="protein sequence ID" value="QEG33929.1"/>
    <property type="molecule type" value="Genomic_DNA"/>
</dbReference>
<dbReference type="PANTHER" id="PTHR22935">
    <property type="entry name" value="PENICILLIN-BINDING PROTEIN"/>
    <property type="match status" value="1"/>
</dbReference>
<dbReference type="Proteomes" id="UP000323917">
    <property type="component" value="Chromosome"/>
</dbReference>
<proteinExistence type="inferred from homology"/>
<evidence type="ECO:0000313" key="3">
    <source>
        <dbReference type="EMBL" id="QEG33929.1"/>
    </source>
</evidence>
<dbReference type="InterPro" id="IPR001466">
    <property type="entry name" value="Beta-lactam-related"/>
</dbReference>
<dbReference type="GO" id="GO:0004180">
    <property type="term" value="F:carboxypeptidase activity"/>
    <property type="evidence" value="ECO:0007669"/>
    <property type="project" value="UniProtKB-KW"/>
</dbReference>
<keyword evidence="4" id="KW-1185">Reference proteome</keyword>
<dbReference type="Pfam" id="PF00144">
    <property type="entry name" value="Beta-lactamase"/>
    <property type="match status" value="1"/>
</dbReference>
<reference evidence="3 4" key="1">
    <citation type="submission" date="2019-08" db="EMBL/GenBank/DDBJ databases">
        <title>Deep-cultivation of Planctomycetes and their phenomic and genomic characterization uncovers novel biology.</title>
        <authorList>
            <person name="Wiegand S."/>
            <person name="Jogler M."/>
            <person name="Boedeker C."/>
            <person name="Pinto D."/>
            <person name="Vollmers J."/>
            <person name="Rivas-Marin E."/>
            <person name="Kohn T."/>
            <person name="Peeters S.H."/>
            <person name="Heuer A."/>
            <person name="Rast P."/>
            <person name="Oberbeckmann S."/>
            <person name="Bunk B."/>
            <person name="Jeske O."/>
            <person name="Meyerdierks A."/>
            <person name="Storesund J.E."/>
            <person name="Kallscheuer N."/>
            <person name="Luecker S."/>
            <person name="Lage O.M."/>
            <person name="Pohl T."/>
            <person name="Merkel B.J."/>
            <person name="Hornburger P."/>
            <person name="Mueller R.-W."/>
            <person name="Bruemmer F."/>
            <person name="Labrenz M."/>
            <person name="Spormann A.M."/>
            <person name="Op den Camp H."/>
            <person name="Overmann J."/>
            <person name="Amann R."/>
            <person name="Jetten M.S.M."/>
            <person name="Mascher T."/>
            <person name="Medema M.H."/>
            <person name="Devos D.P."/>
            <person name="Kaster A.-K."/>
            <person name="Ovreas L."/>
            <person name="Rohde M."/>
            <person name="Galperin M.Y."/>
            <person name="Jogler C."/>
        </authorList>
    </citation>
    <scope>NUCLEOTIDE SEQUENCE [LARGE SCALE GENOMIC DNA]</scope>
    <source>
        <strain evidence="3 4">Pr1d</strain>
    </source>
</reference>
<feature type="domain" description="Beta-lactamase-related" evidence="2">
    <location>
        <begin position="54"/>
        <end position="371"/>
    </location>
</feature>
<dbReference type="AlphaFoldDB" id="A0A5B9Q8D6"/>
<dbReference type="KEGG" id="bgok:Pr1d_12000"/>
<dbReference type="InterPro" id="IPR051478">
    <property type="entry name" value="Beta-lactamase-like_AB/R"/>
</dbReference>
<dbReference type="InterPro" id="IPR012338">
    <property type="entry name" value="Beta-lactam/transpept-like"/>
</dbReference>
<evidence type="ECO:0000313" key="4">
    <source>
        <dbReference type="Proteomes" id="UP000323917"/>
    </source>
</evidence>
<evidence type="ECO:0000259" key="2">
    <source>
        <dbReference type="Pfam" id="PF00144"/>
    </source>
</evidence>
<gene>
    <name evidence="3" type="primary">ampH_2</name>
    <name evidence="3" type="ORF">Pr1d_12000</name>
</gene>
<dbReference type="OrthoDB" id="9801430at2"/>
<dbReference type="PANTHER" id="PTHR22935:SF95">
    <property type="entry name" value="BETA-LACTAMASE-LIKE 1-RELATED"/>
    <property type="match status" value="1"/>
</dbReference>
<dbReference type="Gene3D" id="3.40.710.10">
    <property type="entry name" value="DD-peptidase/beta-lactamase superfamily"/>
    <property type="match status" value="1"/>
</dbReference>
<keyword evidence="3" id="KW-0645">Protease</keyword>
<comment type="similarity">
    <text evidence="1">Belongs to the beta-lactamase family.</text>
</comment>
<dbReference type="RefSeq" id="WP_148072638.1">
    <property type="nucleotide sequence ID" value="NZ_CP042913.1"/>
</dbReference>
<evidence type="ECO:0000256" key="1">
    <source>
        <dbReference type="ARBA" id="ARBA00038473"/>
    </source>
</evidence>
<dbReference type="SUPFAM" id="SSF56601">
    <property type="entry name" value="beta-lactamase/transpeptidase-like"/>
    <property type="match status" value="1"/>
</dbReference>
<keyword evidence="3" id="KW-0121">Carboxypeptidase</keyword>
<organism evidence="3 4">
    <name type="scientific">Bythopirellula goksoeyrii</name>
    <dbReference type="NCBI Taxonomy" id="1400387"/>
    <lineage>
        <taxon>Bacteria</taxon>
        <taxon>Pseudomonadati</taxon>
        <taxon>Planctomycetota</taxon>
        <taxon>Planctomycetia</taxon>
        <taxon>Pirellulales</taxon>
        <taxon>Lacipirellulaceae</taxon>
        <taxon>Bythopirellula</taxon>
    </lineage>
</organism>
<dbReference type="EC" id="3.4.-.-" evidence="3"/>
<sequence>MINTHNLLTCLRSLTITAMSTALFTNPTIAEIQHPAELTGFDYGAAISQLEKEIADELQRGILTGVSVAVIDGQRIVLSAGYGYADKQQQVPATDDTVYRVGSISKVFTALAAMQLVEQDKLDLDVPLQQALPGFRIVVPFENASPVTLRQFMCHRSGLVRESPVGSYFDDSEPSIEESIASLESCVLVNPPNTKTRYSNIGATVVGQAVAKTSECSYEQCLREKLLDPIGMNHSSFRVDDRIRDKLATGYMRVADGKGGFFECVAPKFELGTIPAGNLYSTVNDMAHFAKMLLAGGTVPKARIVQSETLAQMSIPQLTENDTGFGLGFFAGKHGRYRTIQHTGAVYGFSASLVVLPKPRIAVVVFTNSDLVAGRVKRISETALDLMLAAKIGEPVRDIPATIDMEIEQLAAFIGQFESPVHWAELKMKGDQLVANIGGQPMSVRPIGPLKFEIDGRIMNRGTLEFKRDESNKVIGFRALDQDFTKVPSIPTSIPKKWNNYLGSYGPEFIPLVISAHHGHLYAMTENEVDYRLTPVTATVFKMPEGLYADEYLVFEQDTESLVHAATLANMKLERRSQQ</sequence>
<accession>A0A5B9Q8D6</accession>
<name>A0A5B9Q8D6_9BACT</name>